<evidence type="ECO:0000313" key="2">
    <source>
        <dbReference type="Proteomes" id="UP000178735"/>
    </source>
</evidence>
<dbReference type="PANTHER" id="PTHR12697">
    <property type="entry name" value="PBS LYASE HEAT-LIKE PROTEIN"/>
    <property type="match status" value="1"/>
</dbReference>
<evidence type="ECO:0008006" key="3">
    <source>
        <dbReference type="Google" id="ProtNLM"/>
    </source>
</evidence>
<dbReference type="GO" id="GO:0016491">
    <property type="term" value="F:oxidoreductase activity"/>
    <property type="evidence" value="ECO:0007669"/>
    <property type="project" value="TreeGrafter"/>
</dbReference>
<dbReference type="PANTHER" id="PTHR12697:SF5">
    <property type="entry name" value="DEOXYHYPUSINE HYDROXYLASE"/>
    <property type="match status" value="1"/>
</dbReference>
<dbReference type="SMART" id="SM00567">
    <property type="entry name" value="EZ_HEAT"/>
    <property type="match status" value="13"/>
</dbReference>
<accession>A0A1F7WF30</accession>
<comment type="caution">
    <text evidence="1">The sequence shown here is derived from an EMBL/GenBank/DDBJ whole genome shotgun (WGS) entry which is preliminary data.</text>
</comment>
<gene>
    <name evidence="1" type="ORF">A2008_12810</name>
</gene>
<proteinExistence type="predicted"/>
<dbReference type="Gene3D" id="1.25.10.10">
    <property type="entry name" value="Leucine-rich Repeat Variant"/>
    <property type="match status" value="6"/>
</dbReference>
<dbReference type="InterPro" id="IPR011989">
    <property type="entry name" value="ARM-like"/>
</dbReference>
<protein>
    <recommendedName>
        <fullName evidence="3">TOG domain-containing protein</fullName>
    </recommendedName>
</protein>
<dbReference type="Proteomes" id="UP000178735">
    <property type="component" value="Unassembled WGS sequence"/>
</dbReference>
<dbReference type="InterPro" id="IPR016024">
    <property type="entry name" value="ARM-type_fold"/>
</dbReference>
<name>A0A1F7WF30_9BACT</name>
<organism evidence="1 2">
    <name type="scientific">Candidatus Wallbacteria bacterium GWC2_49_35</name>
    <dbReference type="NCBI Taxonomy" id="1817813"/>
    <lineage>
        <taxon>Bacteria</taxon>
        <taxon>Candidatus Walliibacteriota</taxon>
    </lineage>
</organism>
<dbReference type="Pfam" id="PF13646">
    <property type="entry name" value="HEAT_2"/>
    <property type="match status" value="5"/>
</dbReference>
<reference evidence="1 2" key="1">
    <citation type="journal article" date="2016" name="Nat. Commun.">
        <title>Thousands of microbial genomes shed light on interconnected biogeochemical processes in an aquifer system.</title>
        <authorList>
            <person name="Anantharaman K."/>
            <person name="Brown C.T."/>
            <person name="Hug L.A."/>
            <person name="Sharon I."/>
            <person name="Castelle C.J."/>
            <person name="Probst A.J."/>
            <person name="Thomas B.C."/>
            <person name="Singh A."/>
            <person name="Wilkins M.J."/>
            <person name="Karaoz U."/>
            <person name="Brodie E.L."/>
            <person name="Williams K.H."/>
            <person name="Hubbard S.S."/>
            <person name="Banfield J.F."/>
        </authorList>
    </citation>
    <scope>NUCLEOTIDE SEQUENCE [LARGE SCALE GENOMIC DNA]</scope>
</reference>
<sequence length="803" mass="86804">MSILAVSDIKKTDDKNIRQASIASLDPGLLTPSDVQGLIELLADPYWPAREAASKKLVAIGPGVCASLVGAISGPSEDIRFWSSQILATIADDNAIRLLIESFASYEENEINMYSARALIKVGDKAVGPLTEALGSPNDLIRLYSLHCLGELKDHAAVQKIQPLLSGDPNFAIRKNAAIALGKIGERSSVNTLIEAISDKSWYVRIAATEALGKFKFMGENESLPAAEGLAAGDESGDLRDKITNSILASLSDTEARVRETGARVLSELGGGLIQRQLVRLLLDSNSEGEKIIAAKSIDGSCPAEAMPALISILNDRCSGELKKEALKALGRIDGEESKNHIAGFISSDNLEISLTAVAALFNSRSQTCCDALPALLEDAREEIRCAAVSALGRNDYFDLRHYLYSALEDSSYTVRRQALISLYALLGDEVISEVINLIDDPDEFVASEAIAVAAKIKSPDSIPALARAVEKGSNRLAYMAFQTLAAIGSNAEYAVLKYLASDNRDICYWAIGALEKTASKNCIIPLLETIKNHAGQQEIVERALGVLTQFDFELDEKFFVDILKNLKSSHNKAIELLSKSKKSEIALDILPYLTSAEKETRFQAASALGRLANGNEAVIGSLVEALKDRYWPVRKAAAESLASLGGNASERLKNELGRTGANADIVYWALRALADNAERASIPIFKKYLASPGADIKKIIIKGLGKIGDAESVSLLMPFFRDGDAELRFHTVKSLRNCSNPEILEPLIAMMSDEYENVRSFAAIALGNFKSPAASDALKRALNDKSHWVVKYAKESLSKLLK</sequence>
<dbReference type="InterPro" id="IPR004155">
    <property type="entry name" value="PBS_lyase_HEAT"/>
</dbReference>
<dbReference type="AlphaFoldDB" id="A0A1F7WF30"/>
<dbReference type="EMBL" id="MGFH01000236">
    <property type="protein sequence ID" value="OGM01431.1"/>
    <property type="molecule type" value="Genomic_DNA"/>
</dbReference>
<dbReference type="STRING" id="1817813.A2008_12810"/>
<dbReference type="SUPFAM" id="SSF48371">
    <property type="entry name" value="ARM repeat"/>
    <property type="match status" value="2"/>
</dbReference>
<evidence type="ECO:0000313" key="1">
    <source>
        <dbReference type="EMBL" id="OGM01431.1"/>
    </source>
</evidence>